<dbReference type="InterPro" id="IPR003439">
    <property type="entry name" value="ABC_transporter-like_ATP-bd"/>
</dbReference>
<dbReference type="Gramene" id="AUR62033543-RA">
    <property type="protein sequence ID" value="AUR62033543-RA:cds"/>
    <property type="gene ID" value="AUR62033543"/>
</dbReference>
<evidence type="ECO:0000256" key="7">
    <source>
        <dbReference type="ARBA" id="ARBA00022840"/>
    </source>
</evidence>
<dbReference type="Gene3D" id="3.40.50.300">
    <property type="entry name" value="P-loop containing nucleotide triphosphate hydrolases"/>
    <property type="match status" value="1"/>
</dbReference>
<evidence type="ECO:0000256" key="3">
    <source>
        <dbReference type="ARBA" id="ARBA00022448"/>
    </source>
</evidence>
<dbReference type="CDD" id="cd03232">
    <property type="entry name" value="ABCG_PDR_domain2"/>
    <property type="match status" value="1"/>
</dbReference>
<dbReference type="InterPro" id="IPR027417">
    <property type="entry name" value="P-loop_NTPase"/>
</dbReference>
<dbReference type="InterPro" id="IPR013525">
    <property type="entry name" value="ABC2_TM"/>
</dbReference>
<evidence type="ECO:0000313" key="13">
    <source>
        <dbReference type="Proteomes" id="UP000596660"/>
    </source>
</evidence>
<dbReference type="GO" id="GO:0140359">
    <property type="term" value="F:ABC-type transporter activity"/>
    <property type="evidence" value="ECO:0007669"/>
    <property type="project" value="InterPro"/>
</dbReference>
<keyword evidence="6" id="KW-0547">Nucleotide-binding</keyword>
<reference evidence="12" key="1">
    <citation type="journal article" date="2017" name="Nature">
        <title>The genome of Chenopodium quinoa.</title>
        <authorList>
            <person name="Jarvis D.E."/>
            <person name="Ho Y.S."/>
            <person name="Lightfoot D.J."/>
            <person name="Schmoeckel S.M."/>
            <person name="Li B."/>
            <person name="Borm T.J.A."/>
            <person name="Ohyanagi H."/>
            <person name="Mineta K."/>
            <person name="Michell C.T."/>
            <person name="Saber N."/>
            <person name="Kharbatia N.M."/>
            <person name="Rupper R.R."/>
            <person name="Sharp A.R."/>
            <person name="Dally N."/>
            <person name="Boughton B.A."/>
            <person name="Woo Y.H."/>
            <person name="Gao G."/>
            <person name="Schijlen E.G.W.M."/>
            <person name="Guo X."/>
            <person name="Momin A.A."/>
            <person name="Negrao S."/>
            <person name="Al-Babili S."/>
            <person name="Gehring C."/>
            <person name="Roessner U."/>
            <person name="Jung C."/>
            <person name="Murphy K."/>
            <person name="Arold S.T."/>
            <person name="Gojobori T."/>
            <person name="van der Linden C.G."/>
            <person name="van Loo E.N."/>
            <person name="Jellen E.N."/>
            <person name="Maughan P.J."/>
            <person name="Tester M."/>
        </authorList>
    </citation>
    <scope>NUCLEOTIDE SEQUENCE [LARGE SCALE GENOMIC DNA]</scope>
    <source>
        <strain evidence="12">cv. PI 614886</strain>
    </source>
</reference>
<dbReference type="GO" id="GO:0016887">
    <property type="term" value="F:ATP hydrolysis activity"/>
    <property type="evidence" value="ECO:0007669"/>
    <property type="project" value="InterPro"/>
</dbReference>
<dbReference type="Pfam" id="PF00005">
    <property type="entry name" value="ABC_tran"/>
    <property type="match status" value="1"/>
</dbReference>
<dbReference type="InterPro" id="IPR034003">
    <property type="entry name" value="ABCG_PDR_2"/>
</dbReference>
<dbReference type="SMART" id="SM00382">
    <property type="entry name" value="AAA"/>
    <property type="match status" value="1"/>
</dbReference>
<protein>
    <recommendedName>
        <fullName evidence="11">ABC transporter domain-containing protein</fullName>
    </recommendedName>
</protein>
<dbReference type="GO" id="GO:0005524">
    <property type="term" value="F:ATP binding"/>
    <property type="evidence" value="ECO:0007669"/>
    <property type="project" value="UniProtKB-KW"/>
</dbReference>
<accession>A0A803MQJ2</accession>
<feature type="domain" description="ABC transporter" evidence="11">
    <location>
        <begin position="1"/>
        <end position="240"/>
    </location>
</feature>
<keyword evidence="9 10" id="KW-0472">Membrane</keyword>
<evidence type="ECO:0000256" key="1">
    <source>
        <dbReference type="ARBA" id="ARBA00004141"/>
    </source>
</evidence>
<name>A0A803MQJ2_CHEQI</name>
<keyword evidence="13" id="KW-1185">Reference proteome</keyword>
<organism evidence="12 13">
    <name type="scientific">Chenopodium quinoa</name>
    <name type="common">Quinoa</name>
    <dbReference type="NCBI Taxonomy" id="63459"/>
    <lineage>
        <taxon>Eukaryota</taxon>
        <taxon>Viridiplantae</taxon>
        <taxon>Streptophyta</taxon>
        <taxon>Embryophyta</taxon>
        <taxon>Tracheophyta</taxon>
        <taxon>Spermatophyta</taxon>
        <taxon>Magnoliopsida</taxon>
        <taxon>eudicotyledons</taxon>
        <taxon>Gunneridae</taxon>
        <taxon>Pentapetalae</taxon>
        <taxon>Caryophyllales</taxon>
        <taxon>Chenopodiaceae</taxon>
        <taxon>Chenopodioideae</taxon>
        <taxon>Atripliceae</taxon>
        <taxon>Chenopodium</taxon>
    </lineage>
</organism>
<feature type="transmembrane region" description="Helical" evidence="10">
    <location>
        <begin position="370"/>
        <end position="393"/>
    </location>
</feature>
<evidence type="ECO:0000313" key="12">
    <source>
        <dbReference type="EnsemblPlants" id="AUR62033543-RA:cds"/>
    </source>
</evidence>
<evidence type="ECO:0000256" key="2">
    <source>
        <dbReference type="ARBA" id="ARBA00006012"/>
    </source>
</evidence>
<feature type="transmembrane region" description="Helical" evidence="10">
    <location>
        <begin position="426"/>
        <end position="445"/>
    </location>
</feature>
<dbReference type="InterPro" id="IPR003593">
    <property type="entry name" value="AAA+_ATPase"/>
</dbReference>
<dbReference type="PROSITE" id="PS50893">
    <property type="entry name" value="ABC_TRANSPORTER_2"/>
    <property type="match status" value="1"/>
</dbReference>
<dbReference type="GO" id="GO:0005886">
    <property type="term" value="C:plasma membrane"/>
    <property type="evidence" value="ECO:0007669"/>
    <property type="project" value="UniProtKB-ARBA"/>
</dbReference>
<evidence type="ECO:0000256" key="5">
    <source>
        <dbReference type="ARBA" id="ARBA00022737"/>
    </source>
</evidence>
<comment type="subcellular location">
    <subcellularLocation>
        <location evidence="1">Membrane</location>
        <topology evidence="1">Multi-pass membrane protein</topology>
    </subcellularLocation>
</comment>
<reference evidence="12" key="2">
    <citation type="submission" date="2021-03" db="UniProtKB">
        <authorList>
            <consortium name="EnsemblPlants"/>
        </authorList>
    </citation>
    <scope>IDENTIFICATION</scope>
</reference>
<dbReference type="PANTHER" id="PTHR19241">
    <property type="entry name" value="ATP-BINDING CASSETTE TRANSPORTER"/>
    <property type="match status" value="1"/>
</dbReference>
<proteinExistence type="inferred from homology"/>
<evidence type="ECO:0000256" key="10">
    <source>
        <dbReference type="SAM" id="Phobius"/>
    </source>
</evidence>
<keyword evidence="5" id="KW-0677">Repeat</keyword>
<keyword evidence="7" id="KW-0067">ATP-binding</keyword>
<feature type="transmembrane region" description="Helical" evidence="10">
    <location>
        <begin position="399"/>
        <end position="419"/>
    </location>
</feature>
<dbReference type="Proteomes" id="UP000596660">
    <property type="component" value="Unplaced"/>
</dbReference>
<evidence type="ECO:0000259" key="11">
    <source>
        <dbReference type="PROSITE" id="PS50893"/>
    </source>
</evidence>
<keyword evidence="4 10" id="KW-0812">Transmembrane</keyword>
<keyword evidence="8 10" id="KW-1133">Transmembrane helix</keyword>
<feature type="transmembrane region" description="Helical" evidence="10">
    <location>
        <begin position="290"/>
        <end position="314"/>
    </location>
</feature>
<evidence type="ECO:0000256" key="4">
    <source>
        <dbReference type="ARBA" id="ARBA00022692"/>
    </source>
</evidence>
<keyword evidence="3" id="KW-0813">Transport</keyword>
<evidence type="ECO:0000256" key="8">
    <source>
        <dbReference type="ARBA" id="ARBA00022989"/>
    </source>
</evidence>
<dbReference type="Pfam" id="PF01061">
    <property type="entry name" value="ABC2_membrane"/>
    <property type="match status" value="1"/>
</dbReference>
<feature type="transmembrane region" description="Helical" evidence="10">
    <location>
        <begin position="480"/>
        <end position="503"/>
    </location>
</feature>
<sequence length="511" mass="58089">MKGQGYDERYRLQLLQDVSGAFRPGVLTALLGITGAGKTTLLDVLAGKKTSGYIEDSITVSGYPKNQETFARICGYCEQNDIHSPCITVYESLVFSAWLRLSSNIDVNTRMMFIEEVMRLVELEPLKDAIVGLTRISGLSAEQRKRLTIAVELVANPSIMFMDEPTSGLDARAAAIVMRTMRNVVNNGRTVVCTIHQPSIVIFEAFDELLLIKRGGRLIYAGPLGDHSSKLIEYFEAIPGVPKIKDSYNPATWMLDITSTQVESQMGLDFAEIYVNSQLYRAKQQDLMNLFEIMFSTILFLGGTSALNVQAVVASERAIFYREKAARMYSALPFTLAQLAIEAIYVAIVNFVYCLLLYSMIGFEWTIGKFFYFYFIFMSFTYYTMFGMMLVSLTPRQEISAIFLTLFATLWNLFAGFFLPRTLIPIWWRWFYWASPVSWTMYGLLTSQIGDKNNLVEILEVGNVPLNLLLKEMLGYEYHFLPFVAVAHIAWVLLFSFVFAFGIKFLNFQQR</sequence>
<dbReference type="EnsemblPlants" id="AUR62033543-RA">
    <property type="protein sequence ID" value="AUR62033543-RA:cds"/>
    <property type="gene ID" value="AUR62033543"/>
</dbReference>
<dbReference type="OMA" id="PQITEGY"/>
<dbReference type="FunFam" id="3.40.50.300:FF:000157">
    <property type="entry name" value="ABC transporter G family member 34"/>
    <property type="match status" value="1"/>
</dbReference>
<dbReference type="SUPFAM" id="SSF52540">
    <property type="entry name" value="P-loop containing nucleoside triphosphate hydrolases"/>
    <property type="match status" value="1"/>
</dbReference>
<dbReference type="AlphaFoldDB" id="A0A803MQJ2"/>
<comment type="similarity">
    <text evidence="2">Belongs to the ABC transporter superfamily. ABCG family. PDR (TC 3.A.1.205) subfamily.</text>
</comment>
<feature type="transmembrane region" description="Helical" evidence="10">
    <location>
        <begin position="334"/>
        <end position="358"/>
    </location>
</feature>
<evidence type="ECO:0000256" key="6">
    <source>
        <dbReference type="ARBA" id="ARBA00022741"/>
    </source>
</evidence>
<evidence type="ECO:0000256" key="9">
    <source>
        <dbReference type="ARBA" id="ARBA00023136"/>
    </source>
</evidence>